<protein>
    <submittedName>
        <fullName evidence="2">Uncharacterized protein</fullName>
    </submittedName>
</protein>
<evidence type="ECO:0000313" key="2">
    <source>
        <dbReference type="EMBL" id="GFS78835.1"/>
    </source>
</evidence>
<keyword evidence="1" id="KW-0812">Transmembrane</keyword>
<gene>
    <name evidence="2" type="ORF">NPIL_325551</name>
</gene>
<organism evidence="2 3">
    <name type="scientific">Nephila pilipes</name>
    <name type="common">Giant wood spider</name>
    <name type="synonym">Nephila maculata</name>
    <dbReference type="NCBI Taxonomy" id="299642"/>
    <lineage>
        <taxon>Eukaryota</taxon>
        <taxon>Metazoa</taxon>
        <taxon>Ecdysozoa</taxon>
        <taxon>Arthropoda</taxon>
        <taxon>Chelicerata</taxon>
        <taxon>Arachnida</taxon>
        <taxon>Araneae</taxon>
        <taxon>Araneomorphae</taxon>
        <taxon>Entelegynae</taxon>
        <taxon>Araneoidea</taxon>
        <taxon>Nephilidae</taxon>
        <taxon>Nephila</taxon>
    </lineage>
</organism>
<keyword evidence="3" id="KW-1185">Reference proteome</keyword>
<comment type="caution">
    <text evidence="2">The sequence shown here is derived from an EMBL/GenBank/DDBJ whole genome shotgun (WGS) entry which is preliminary data.</text>
</comment>
<accession>A0A8X6T4E2</accession>
<keyword evidence="1" id="KW-0472">Membrane</keyword>
<dbReference type="Proteomes" id="UP000887013">
    <property type="component" value="Unassembled WGS sequence"/>
</dbReference>
<reference evidence="2" key="1">
    <citation type="submission" date="2020-08" db="EMBL/GenBank/DDBJ databases">
        <title>Multicomponent nature underlies the extraordinary mechanical properties of spider dragline silk.</title>
        <authorList>
            <person name="Kono N."/>
            <person name="Nakamura H."/>
            <person name="Mori M."/>
            <person name="Yoshida Y."/>
            <person name="Ohtoshi R."/>
            <person name="Malay A.D."/>
            <person name="Moran D.A.P."/>
            <person name="Tomita M."/>
            <person name="Numata K."/>
            <person name="Arakawa K."/>
        </authorList>
    </citation>
    <scope>NUCLEOTIDE SEQUENCE</scope>
</reference>
<dbReference type="AlphaFoldDB" id="A0A8X6T4E2"/>
<sequence>MCGNCQPVVLLKHQRARLHESKSILQELDAHREINRIRAFTARVTETTEEGEVKLCAYNRVNQEEKLISRIKRSMTIKTTIMEWMIALVHCLLSASIFVLSSFKRKRLACVASKAK</sequence>
<feature type="transmembrane region" description="Helical" evidence="1">
    <location>
        <begin position="81"/>
        <end position="103"/>
    </location>
</feature>
<proteinExistence type="predicted"/>
<keyword evidence="1" id="KW-1133">Transmembrane helix</keyword>
<dbReference type="EMBL" id="BMAW01051129">
    <property type="protein sequence ID" value="GFS78835.1"/>
    <property type="molecule type" value="Genomic_DNA"/>
</dbReference>
<dbReference type="OrthoDB" id="8150648at2759"/>
<evidence type="ECO:0000256" key="1">
    <source>
        <dbReference type="SAM" id="Phobius"/>
    </source>
</evidence>
<evidence type="ECO:0000313" key="3">
    <source>
        <dbReference type="Proteomes" id="UP000887013"/>
    </source>
</evidence>
<name>A0A8X6T4E2_NEPPI</name>